<protein>
    <recommendedName>
        <fullName evidence="3">DUF3168 domain-containing protein</fullName>
    </recommendedName>
</protein>
<gene>
    <name evidence="1" type="ORF">B7R82_06260</name>
</gene>
<reference evidence="1 2" key="1">
    <citation type="submission" date="2017-04" db="EMBL/GenBank/DDBJ databases">
        <title>Complete genome sequence of Lactobacillus salivarius ZLS006, a probiotic strain isolated from healthy piglet.</title>
        <authorList>
            <person name="Zhang D."/>
        </authorList>
    </citation>
    <scope>NUCLEOTIDE SEQUENCE [LARGE SCALE GENOMIC DNA]</scope>
    <source>
        <strain evidence="1 2">ZLS006</strain>
    </source>
</reference>
<proteinExistence type="predicted"/>
<evidence type="ECO:0000313" key="1">
    <source>
        <dbReference type="EMBL" id="ARU19614.1"/>
    </source>
</evidence>
<name>A0A1Y0F8S2_9LACO</name>
<organism evidence="1 2">
    <name type="scientific">Ligilactobacillus salivarius</name>
    <dbReference type="NCBI Taxonomy" id="1624"/>
    <lineage>
        <taxon>Bacteria</taxon>
        <taxon>Bacillati</taxon>
        <taxon>Bacillota</taxon>
        <taxon>Bacilli</taxon>
        <taxon>Lactobacillales</taxon>
        <taxon>Lactobacillaceae</taxon>
        <taxon>Ligilactobacillus</taxon>
    </lineage>
</organism>
<sequence length="135" mass="15731">METPFLIIYKGIIKQLRANEGLKDIQIKTPSQDFKKLPVIIMQLINGVPEKIVKNARVYDYEFQFDVVTDKDNLVRGLEIAYQLMDILRNLNIDEYQIALLDDINLSSFIDSSTTQILNRQVLDVRFQIIEENII</sequence>
<dbReference type="EMBL" id="CP020858">
    <property type="protein sequence ID" value="ARU19614.1"/>
    <property type="molecule type" value="Genomic_DNA"/>
</dbReference>
<dbReference type="Proteomes" id="UP000195378">
    <property type="component" value="Chromosome"/>
</dbReference>
<accession>A0A1Y0F8S2</accession>
<evidence type="ECO:0008006" key="3">
    <source>
        <dbReference type="Google" id="ProtNLM"/>
    </source>
</evidence>
<dbReference type="RefSeq" id="WP_087448803.1">
    <property type="nucleotide sequence ID" value="NZ_CP020858.1"/>
</dbReference>
<dbReference type="AlphaFoldDB" id="A0A1Y0F8S2"/>
<evidence type="ECO:0000313" key="2">
    <source>
        <dbReference type="Proteomes" id="UP000195378"/>
    </source>
</evidence>